<dbReference type="AlphaFoldDB" id="A0A4R7EQU7"/>
<name>A0A4R7EQU7_9FLAO</name>
<protein>
    <submittedName>
        <fullName evidence="1">Uncharacterized protein</fullName>
    </submittedName>
</protein>
<organism evidence="1 2">
    <name type="scientific">Myroides indicus</name>
    <dbReference type="NCBI Taxonomy" id="1323422"/>
    <lineage>
        <taxon>Bacteria</taxon>
        <taxon>Pseudomonadati</taxon>
        <taxon>Bacteroidota</taxon>
        <taxon>Flavobacteriia</taxon>
        <taxon>Flavobacteriales</taxon>
        <taxon>Flavobacteriaceae</taxon>
        <taxon>Myroides</taxon>
    </lineage>
</organism>
<evidence type="ECO:0000313" key="2">
    <source>
        <dbReference type="Proteomes" id="UP000295215"/>
    </source>
</evidence>
<dbReference type="RefSeq" id="WP_208293398.1">
    <property type="nucleotide sequence ID" value="NZ_SOAG01000023.1"/>
</dbReference>
<comment type="caution">
    <text evidence="1">The sequence shown here is derived from an EMBL/GenBank/DDBJ whole genome shotgun (WGS) entry which is preliminary data.</text>
</comment>
<gene>
    <name evidence="1" type="ORF">C8P70_12327</name>
</gene>
<dbReference type="Proteomes" id="UP000295215">
    <property type="component" value="Unassembled WGS sequence"/>
</dbReference>
<keyword evidence="2" id="KW-1185">Reference proteome</keyword>
<accession>A0A4R7EQU7</accession>
<reference evidence="1 2" key="1">
    <citation type="submission" date="2019-03" db="EMBL/GenBank/DDBJ databases">
        <title>Genomic Encyclopedia of Archaeal and Bacterial Type Strains, Phase II (KMG-II): from individual species to whole genera.</title>
        <authorList>
            <person name="Goeker M."/>
        </authorList>
    </citation>
    <scope>NUCLEOTIDE SEQUENCE [LARGE SCALE GENOMIC DNA]</scope>
    <source>
        <strain evidence="1 2">DSM 28213</strain>
    </source>
</reference>
<evidence type="ECO:0000313" key="1">
    <source>
        <dbReference type="EMBL" id="TDS55256.1"/>
    </source>
</evidence>
<sequence>MQKLLDIGENVKEIEETYHKRDKRINRLIGKLDVDACFLVLIKLRTFFQNQ</sequence>
<dbReference type="EMBL" id="SOAG01000023">
    <property type="protein sequence ID" value="TDS55256.1"/>
    <property type="molecule type" value="Genomic_DNA"/>
</dbReference>
<proteinExistence type="predicted"/>